<organism evidence="1 2">
    <name type="scientific">Boletus edulis BED1</name>
    <dbReference type="NCBI Taxonomy" id="1328754"/>
    <lineage>
        <taxon>Eukaryota</taxon>
        <taxon>Fungi</taxon>
        <taxon>Dikarya</taxon>
        <taxon>Basidiomycota</taxon>
        <taxon>Agaricomycotina</taxon>
        <taxon>Agaricomycetes</taxon>
        <taxon>Agaricomycetidae</taxon>
        <taxon>Boletales</taxon>
        <taxon>Boletineae</taxon>
        <taxon>Boletaceae</taxon>
        <taxon>Boletoideae</taxon>
        <taxon>Boletus</taxon>
    </lineage>
</organism>
<dbReference type="InterPro" id="IPR035992">
    <property type="entry name" value="Ricin_B-like_lectins"/>
</dbReference>
<accession>A0AAD4GEM8</accession>
<name>A0AAD4GEM8_BOLED</name>
<evidence type="ECO:0000313" key="1">
    <source>
        <dbReference type="EMBL" id="KAF8439715.1"/>
    </source>
</evidence>
<dbReference type="AlphaFoldDB" id="A0AAD4GEM8"/>
<evidence type="ECO:0000313" key="2">
    <source>
        <dbReference type="Proteomes" id="UP001194468"/>
    </source>
</evidence>
<dbReference type="Proteomes" id="UP001194468">
    <property type="component" value="Unassembled WGS sequence"/>
</dbReference>
<dbReference type="EMBL" id="WHUW01000013">
    <property type="protein sequence ID" value="KAF8439715.1"/>
    <property type="molecule type" value="Genomic_DNA"/>
</dbReference>
<dbReference type="SUPFAM" id="SSF50370">
    <property type="entry name" value="Ricin B-like lectins"/>
    <property type="match status" value="1"/>
</dbReference>
<proteinExistence type="predicted"/>
<dbReference type="Gene3D" id="2.80.10.50">
    <property type="match status" value="1"/>
</dbReference>
<keyword evidence="2" id="KW-1185">Reference proteome</keyword>
<comment type="caution">
    <text evidence="1">The sequence shown here is derived from an EMBL/GenBank/DDBJ whole genome shotgun (WGS) entry which is preliminary data.</text>
</comment>
<sequence length="138" mass="15214">MPPFVPDGVYKIHNVQYSSLVVDLINGVKGGPIMGYIDRPSNVNDKWCIKNVGDGGNEITIESVSTPGNFASAREGTQLVGSDDTTVWTVVKVDVGYYLQSSGAQYVWKLTRDGDYAPMELSPFTAEDDTKWTFERIN</sequence>
<reference evidence="1" key="1">
    <citation type="submission" date="2019-10" db="EMBL/GenBank/DDBJ databases">
        <authorList>
            <consortium name="DOE Joint Genome Institute"/>
            <person name="Kuo A."/>
            <person name="Miyauchi S."/>
            <person name="Kiss E."/>
            <person name="Drula E."/>
            <person name="Kohler A."/>
            <person name="Sanchez-Garcia M."/>
            <person name="Andreopoulos B."/>
            <person name="Barry K.W."/>
            <person name="Bonito G."/>
            <person name="Buee M."/>
            <person name="Carver A."/>
            <person name="Chen C."/>
            <person name="Cichocki N."/>
            <person name="Clum A."/>
            <person name="Culley D."/>
            <person name="Crous P.W."/>
            <person name="Fauchery L."/>
            <person name="Girlanda M."/>
            <person name="Hayes R."/>
            <person name="Keri Z."/>
            <person name="LaButti K."/>
            <person name="Lipzen A."/>
            <person name="Lombard V."/>
            <person name="Magnuson J."/>
            <person name="Maillard F."/>
            <person name="Morin E."/>
            <person name="Murat C."/>
            <person name="Nolan M."/>
            <person name="Ohm R."/>
            <person name="Pangilinan J."/>
            <person name="Pereira M."/>
            <person name="Perotto S."/>
            <person name="Peter M."/>
            <person name="Riley R."/>
            <person name="Sitrit Y."/>
            <person name="Stielow B."/>
            <person name="Szollosi G."/>
            <person name="Zifcakova L."/>
            <person name="Stursova M."/>
            <person name="Spatafora J.W."/>
            <person name="Tedersoo L."/>
            <person name="Vaario L.-M."/>
            <person name="Yamada A."/>
            <person name="Yan M."/>
            <person name="Wang P."/>
            <person name="Xu J."/>
            <person name="Bruns T."/>
            <person name="Baldrian P."/>
            <person name="Vilgalys R."/>
            <person name="Henrissat B."/>
            <person name="Grigoriev I.V."/>
            <person name="Hibbett D."/>
            <person name="Nagy L.G."/>
            <person name="Martin F.M."/>
        </authorList>
    </citation>
    <scope>NUCLEOTIDE SEQUENCE</scope>
    <source>
        <strain evidence="1">BED1</strain>
    </source>
</reference>
<protein>
    <recommendedName>
        <fullName evidence="3">Ricin B lectin domain-containing protein</fullName>
    </recommendedName>
</protein>
<gene>
    <name evidence="1" type="ORF">L210DRAFT_3630670</name>
</gene>
<reference evidence="1" key="2">
    <citation type="journal article" date="2020" name="Nat. Commun.">
        <title>Large-scale genome sequencing of mycorrhizal fungi provides insights into the early evolution of symbiotic traits.</title>
        <authorList>
            <person name="Miyauchi S."/>
            <person name="Kiss E."/>
            <person name="Kuo A."/>
            <person name="Drula E."/>
            <person name="Kohler A."/>
            <person name="Sanchez-Garcia M."/>
            <person name="Morin E."/>
            <person name="Andreopoulos B."/>
            <person name="Barry K.W."/>
            <person name="Bonito G."/>
            <person name="Buee M."/>
            <person name="Carver A."/>
            <person name="Chen C."/>
            <person name="Cichocki N."/>
            <person name="Clum A."/>
            <person name="Culley D."/>
            <person name="Crous P.W."/>
            <person name="Fauchery L."/>
            <person name="Girlanda M."/>
            <person name="Hayes R.D."/>
            <person name="Keri Z."/>
            <person name="LaButti K."/>
            <person name="Lipzen A."/>
            <person name="Lombard V."/>
            <person name="Magnuson J."/>
            <person name="Maillard F."/>
            <person name="Murat C."/>
            <person name="Nolan M."/>
            <person name="Ohm R.A."/>
            <person name="Pangilinan J."/>
            <person name="Pereira M.F."/>
            <person name="Perotto S."/>
            <person name="Peter M."/>
            <person name="Pfister S."/>
            <person name="Riley R."/>
            <person name="Sitrit Y."/>
            <person name="Stielow J.B."/>
            <person name="Szollosi G."/>
            <person name="Zifcakova L."/>
            <person name="Stursova M."/>
            <person name="Spatafora J.W."/>
            <person name="Tedersoo L."/>
            <person name="Vaario L.M."/>
            <person name="Yamada A."/>
            <person name="Yan M."/>
            <person name="Wang P."/>
            <person name="Xu J."/>
            <person name="Bruns T."/>
            <person name="Baldrian P."/>
            <person name="Vilgalys R."/>
            <person name="Dunand C."/>
            <person name="Henrissat B."/>
            <person name="Grigoriev I.V."/>
            <person name="Hibbett D."/>
            <person name="Nagy L.G."/>
            <person name="Martin F.M."/>
        </authorList>
    </citation>
    <scope>NUCLEOTIDE SEQUENCE</scope>
    <source>
        <strain evidence="1">BED1</strain>
    </source>
</reference>
<evidence type="ECO:0008006" key="3">
    <source>
        <dbReference type="Google" id="ProtNLM"/>
    </source>
</evidence>